<dbReference type="Proteomes" id="UP000199696">
    <property type="component" value="Unassembled WGS sequence"/>
</dbReference>
<proteinExistence type="predicted"/>
<evidence type="ECO:0000256" key="3">
    <source>
        <dbReference type="ARBA" id="ARBA00022692"/>
    </source>
</evidence>
<evidence type="ECO:0000256" key="1">
    <source>
        <dbReference type="ARBA" id="ARBA00004141"/>
    </source>
</evidence>
<evidence type="ECO:0000256" key="6">
    <source>
        <dbReference type="ARBA" id="ARBA00023136"/>
    </source>
</evidence>
<keyword evidence="2" id="KW-0813">Transport</keyword>
<keyword evidence="5" id="KW-0406">Ion transport</keyword>
<organism evidence="8 9">
    <name type="scientific">Micromonospora eburnea</name>
    <dbReference type="NCBI Taxonomy" id="227316"/>
    <lineage>
        <taxon>Bacteria</taxon>
        <taxon>Bacillati</taxon>
        <taxon>Actinomycetota</taxon>
        <taxon>Actinomycetes</taxon>
        <taxon>Micromonosporales</taxon>
        <taxon>Micromonosporaceae</taxon>
        <taxon>Micromonospora</taxon>
    </lineage>
</organism>
<dbReference type="PANTHER" id="PTHR32468">
    <property type="entry name" value="CATION/H + ANTIPORTER"/>
    <property type="match status" value="1"/>
</dbReference>
<dbReference type="RefSeq" id="WP_208602129.1">
    <property type="nucleotide sequence ID" value="NZ_FMHY01000002.1"/>
</dbReference>
<keyword evidence="3" id="KW-0812">Transmembrane</keyword>
<evidence type="ECO:0000313" key="9">
    <source>
        <dbReference type="Proteomes" id="UP000199696"/>
    </source>
</evidence>
<dbReference type="InterPro" id="IPR050794">
    <property type="entry name" value="CPA2_transporter"/>
</dbReference>
<dbReference type="InterPro" id="IPR038770">
    <property type="entry name" value="Na+/solute_symporter_sf"/>
</dbReference>
<evidence type="ECO:0000259" key="7">
    <source>
        <dbReference type="Pfam" id="PF00999"/>
    </source>
</evidence>
<keyword evidence="4" id="KW-1133">Transmembrane helix</keyword>
<dbReference type="GO" id="GO:1902600">
    <property type="term" value="P:proton transmembrane transport"/>
    <property type="evidence" value="ECO:0007669"/>
    <property type="project" value="InterPro"/>
</dbReference>
<evidence type="ECO:0000256" key="5">
    <source>
        <dbReference type="ARBA" id="ARBA00023065"/>
    </source>
</evidence>
<dbReference type="STRING" id="227316.GA0070604_4027"/>
<evidence type="ECO:0000313" key="8">
    <source>
        <dbReference type="EMBL" id="SCL59316.1"/>
    </source>
</evidence>
<dbReference type="AlphaFoldDB" id="A0A1C6UZ55"/>
<accession>A0A1C6UZ55</accession>
<keyword evidence="6" id="KW-0472">Membrane</keyword>
<dbReference type="PANTHER" id="PTHR32468:SF0">
    <property type="entry name" value="K(+)_H(+) ANTIPORTER 1"/>
    <property type="match status" value="1"/>
</dbReference>
<sequence>MANHQGVVLLLDLALILLISHTLGGLARRIGQPAVIGEVIGGILLGPTLFHGVVTDTLFPLDVRPYLTTLATLGVTIFMFTVGLDLDARRLRETRDVVGAVSFGSVALPLVLGIGLAVLISGSRSGSDRLGFVLFLGAAMSVTAFPVLARILTDRGLSQSRLGNVTLAAAAINDVLAWLLLAAIMVIVGASGTHWLTLLVLPYLVLMFGALRPAFRRLLSDRGGTTAGAGRLALVLAGLLASSAFTEWVGLHFIFGAFVFGLVIPREGADNVRRQVLEPLGFAGRALLLPVFFLVAGLNVDLSRLNGADAGLLALIVVTAVGGKFVGAYLGAHATGVDRRPAAVLGILMNTRGLTELVMLNAGLQLGVLQPDLYSLMVVMAVVTTAMAGPLLRLLAPEQDGEPALLRTEALHSARPAAAASGSRSTS</sequence>
<name>A0A1C6UZ55_9ACTN</name>
<evidence type="ECO:0000256" key="4">
    <source>
        <dbReference type="ARBA" id="ARBA00022989"/>
    </source>
</evidence>
<feature type="domain" description="Cation/H+ exchanger transmembrane" evidence="7">
    <location>
        <begin position="21"/>
        <end position="393"/>
    </location>
</feature>
<reference evidence="9" key="1">
    <citation type="submission" date="2016-06" db="EMBL/GenBank/DDBJ databases">
        <authorList>
            <person name="Varghese N."/>
            <person name="Submissions Spin"/>
        </authorList>
    </citation>
    <scope>NUCLEOTIDE SEQUENCE [LARGE SCALE GENOMIC DNA]</scope>
    <source>
        <strain evidence="9">DSM 44814</strain>
    </source>
</reference>
<evidence type="ECO:0000256" key="2">
    <source>
        <dbReference type="ARBA" id="ARBA00022448"/>
    </source>
</evidence>
<dbReference type="GO" id="GO:0015297">
    <property type="term" value="F:antiporter activity"/>
    <property type="evidence" value="ECO:0007669"/>
    <property type="project" value="InterPro"/>
</dbReference>
<keyword evidence="9" id="KW-1185">Reference proteome</keyword>
<dbReference type="Pfam" id="PF00999">
    <property type="entry name" value="Na_H_Exchanger"/>
    <property type="match status" value="1"/>
</dbReference>
<dbReference type="InterPro" id="IPR006153">
    <property type="entry name" value="Cation/H_exchanger_TM"/>
</dbReference>
<dbReference type="EMBL" id="FMHY01000002">
    <property type="protein sequence ID" value="SCL59316.1"/>
    <property type="molecule type" value="Genomic_DNA"/>
</dbReference>
<dbReference type="GO" id="GO:0016020">
    <property type="term" value="C:membrane"/>
    <property type="evidence" value="ECO:0007669"/>
    <property type="project" value="UniProtKB-SubCell"/>
</dbReference>
<dbReference type="Gene3D" id="1.20.1530.20">
    <property type="match status" value="1"/>
</dbReference>
<protein>
    <submittedName>
        <fullName evidence="8">Kef-type K+ transport system, membrane component KefB</fullName>
    </submittedName>
</protein>
<comment type="subcellular location">
    <subcellularLocation>
        <location evidence="1">Membrane</location>
        <topology evidence="1">Multi-pass membrane protein</topology>
    </subcellularLocation>
</comment>
<gene>
    <name evidence="8" type="ORF">GA0070604_4027</name>
</gene>